<dbReference type="OMA" id="DSELHNC"/>
<protein>
    <recommendedName>
        <fullName evidence="1">Reverse transcriptase domain-containing protein</fullName>
    </recommendedName>
</protein>
<organism evidence="2 3">
    <name type="scientific">Salarias fasciatus</name>
    <name type="common">Jewelled blenny</name>
    <name type="synonym">Blennius fasciatus</name>
    <dbReference type="NCBI Taxonomy" id="181472"/>
    <lineage>
        <taxon>Eukaryota</taxon>
        <taxon>Metazoa</taxon>
        <taxon>Chordata</taxon>
        <taxon>Craniata</taxon>
        <taxon>Vertebrata</taxon>
        <taxon>Euteleostomi</taxon>
        <taxon>Actinopterygii</taxon>
        <taxon>Neopterygii</taxon>
        <taxon>Teleostei</taxon>
        <taxon>Neoteleostei</taxon>
        <taxon>Acanthomorphata</taxon>
        <taxon>Ovalentaria</taxon>
        <taxon>Blenniimorphae</taxon>
        <taxon>Blenniiformes</taxon>
        <taxon>Blennioidei</taxon>
        <taxon>Blenniidae</taxon>
        <taxon>Salariinae</taxon>
        <taxon>Salarias</taxon>
    </lineage>
</organism>
<dbReference type="PANTHER" id="PTHR33332">
    <property type="entry name" value="REVERSE TRANSCRIPTASE DOMAIN-CONTAINING PROTEIN"/>
    <property type="match status" value="1"/>
</dbReference>
<sequence length="183" mass="20646">AFDTVDHQTLINRLQDLIGQSGPVLKWFSSYLTGRSFSVSANNTMSEPASLQYGVPQGSVLGPLLFLLYLLPLGQIIQQFSDVSYLLFADDLQLVCSFKPSEAHKLSSLINCLSLIKQWLRDNSLQLNPSTKTEFRNLGVIFDHAMSLDHHSGLLVRTCFFQLRNIAKFRHFDFCIHCPAPLE</sequence>
<dbReference type="PROSITE" id="PS50878">
    <property type="entry name" value="RT_POL"/>
    <property type="match status" value="1"/>
</dbReference>
<dbReference type="Ensembl" id="ENSSFAT00005017757.1">
    <property type="protein sequence ID" value="ENSSFAP00005017094.1"/>
    <property type="gene ID" value="ENSSFAG00005009038.1"/>
</dbReference>
<evidence type="ECO:0000259" key="1">
    <source>
        <dbReference type="PROSITE" id="PS50878"/>
    </source>
</evidence>
<dbReference type="InterPro" id="IPR043502">
    <property type="entry name" value="DNA/RNA_pol_sf"/>
</dbReference>
<evidence type="ECO:0000313" key="2">
    <source>
        <dbReference type="Ensembl" id="ENSSFAP00005017094.1"/>
    </source>
</evidence>
<feature type="domain" description="Reverse transcriptase" evidence="1">
    <location>
        <begin position="1"/>
        <end position="156"/>
    </location>
</feature>
<dbReference type="InParanoid" id="A0A672GZP5"/>
<dbReference type="Proteomes" id="UP000472267">
    <property type="component" value="Chromosome 12"/>
</dbReference>
<reference evidence="2" key="3">
    <citation type="submission" date="2025-09" db="UniProtKB">
        <authorList>
            <consortium name="Ensembl"/>
        </authorList>
    </citation>
    <scope>IDENTIFICATION</scope>
</reference>
<dbReference type="Pfam" id="PF00078">
    <property type="entry name" value="RVT_1"/>
    <property type="match status" value="1"/>
</dbReference>
<evidence type="ECO:0000313" key="3">
    <source>
        <dbReference type="Proteomes" id="UP000472267"/>
    </source>
</evidence>
<reference evidence="2" key="1">
    <citation type="submission" date="2019-06" db="EMBL/GenBank/DDBJ databases">
        <authorList>
            <consortium name="Wellcome Sanger Institute Data Sharing"/>
        </authorList>
    </citation>
    <scope>NUCLEOTIDE SEQUENCE [LARGE SCALE GENOMIC DNA]</scope>
</reference>
<name>A0A672GZP5_SALFA</name>
<dbReference type="InterPro" id="IPR000477">
    <property type="entry name" value="RT_dom"/>
</dbReference>
<keyword evidence="3" id="KW-1185">Reference proteome</keyword>
<dbReference type="SUPFAM" id="SSF56672">
    <property type="entry name" value="DNA/RNA polymerases"/>
    <property type="match status" value="1"/>
</dbReference>
<proteinExistence type="predicted"/>
<reference evidence="2" key="2">
    <citation type="submission" date="2025-08" db="UniProtKB">
        <authorList>
            <consortium name="Ensembl"/>
        </authorList>
    </citation>
    <scope>IDENTIFICATION</scope>
</reference>
<dbReference type="AlphaFoldDB" id="A0A672GZP5"/>
<accession>A0A672GZP5</accession>